<evidence type="ECO:0000259" key="3">
    <source>
        <dbReference type="PROSITE" id="PS50850"/>
    </source>
</evidence>
<proteinExistence type="predicted"/>
<protein>
    <recommendedName>
        <fullName evidence="3">Major facilitator superfamily (MFS) profile domain-containing protein</fullName>
    </recommendedName>
</protein>
<dbReference type="InterPro" id="IPR020846">
    <property type="entry name" value="MFS_dom"/>
</dbReference>
<evidence type="ECO:0000313" key="5">
    <source>
        <dbReference type="Proteomes" id="UP001168972"/>
    </source>
</evidence>
<dbReference type="PROSITE" id="PS50850">
    <property type="entry name" value="MFS"/>
    <property type="match status" value="1"/>
</dbReference>
<feature type="transmembrane region" description="Helical" evidence="2">
    <location>
        <begin position="12"/>
        <end position="33"/>
    </location>
</feature>
<feature type="transmembrane region" description="Helical" evidence="2">
    <location>
        <begin position="325"/>
        <end position="343"/>
    </location>
</feature>
<sequence length="489" mass="53734">MFVNKYGCRTVTIIGAILSSCCLLMSCWAPNLITLYLTIGLGTGMGFGLIYLPAIVCVTVYFEKLRSLATGIAVCGSGLGTLIFAPFIGYLISEYGWRGAFMITSALMLNCIILGILFRPIEPVRRPKSIEMKDISKLPIITVNDSEENGVTANGIERPHSVSNLNQTIYKFDHNDSNESGNLIRVTTSQPTLAKKHLHQSNHSVRSFGSGVMNKPDIFLQSSLDNIQKPYDAVGTNKERVISRRESQISMPNGKDYRQNGIQGNINSNDESTGIMEEMLGLSLMKDPVFLLFVMSNFCTSIGFNIPYIYIVAQAKTRSISKDTAQYLISIIGIANTVGRITLGYISDKPWINRLLTYNLCLTICGISTVLSAFCYSLTSFVIYASVFGFTAGAYVGLTSVVLVDLLGLEHLTNAFGLVLLFQGIASFLGPPIAGWLYDALLSYDPGFYVAGGMIAISGLMLYFIPPIQKYLKKRELRRKPITMLDNVS</sequence>
<dbReference type="GO" id="GO:0008028">
    <property type="term" value="F:monocarboxylic acid transmembrane transporter activity"/>
    <property type="evidence" value="ECO:0007669"/>
    <property type="project" value="TreeGrafter"/>
</dbReference>
<evidence type="ECO:0000256" key="2">
    <source>
        <dbReference type="SAM" id="Phobius"/>
    </source>
</evidence>
<keyword evidence="2" id="KW-0812">Transmembrane</keyword>
<dbReference type="PANTHER" id="PTHR11360">
    <property type="entry name" value="MONOCARBOXYLATE TRANSPORTER"/>
    <property type="match status" value="1"/>
</dbReference>
<feature type="transmembrane region" description="Helical" evidence="2">
    <location>
        <begin position="289"/>
        <end position="313"/>
    </location>
</feature>
<dbReference type="InterPro" id="IPR036259">
    <property type="entry name" value="MFS_trans_sf"/>
</dbReference>
<dbReference type="PROSITE" id="PS51257">
    <property type="entry name" value="PROKAR_LIPOPROTEIN"/>
    <property type="match status" value="1"/>
</dbReference>
<evidence type="ECO:0000256" key="1">
    <source>
        <dbReference type="ARBA" id="ARBA00004141"/>
    </source>
</evidence>
<feature type="domain" description="Major facilitator superfamily (MFS) profile" evidence="3">
    <location>
        <begin position="1"/>
        <end position="470"/>
    </location>
</feature>
<dbReference type="InterPro" id="IPR011701">
    <property type="entry name" value="MFS"/>
</dbReference>
<evidence type="ECO:0000313" key="4">
    <source>
        <dbReference type="EMBL" id="KAK0179893.1"/>
    </source>
</evidence>
<feature type="transmembrane region" description="Helical" evidence="2">
    <location>
        <begin position="446"/>
        <end position="465"/>
    </location>
</feature>
<name>A0AA39G205_MICHY</name>
<dbReference type="Proteomes" id="UP001168972">
    <property type="component" value="Unassembled WGS sequence"/>
</dbReference>
<feature type="transmembrane region" description="Helical" evidence="2">
    <location>
        <begin position="355"/>
        <end position="375"/>
    </location>
</feature>
<dbReference type="EMBL" id="JAQQBR010000003">
    <property type="protein sequence ID" value="KAK0179893.1"/>
    <property type="molecule type" value="Genomic_DNA"/>
</dbReference>
<comment type="subcellular location">
    <subcellularLocation>
        <location evidence="1">Membrane</location>
        <topology evidence="1">Multi-pass membrane protein</topology>
    </subcellularLocation>
</comment>
<dbReference type="AlphaFoldDB" id="A0AA39G205"/>
<dbReference type="PANTHER" id="PTHR11360:SF284">
    <property type="entry name" value="EG:103B4.3 PROTEIN-RELATED"/>
    <property type="match status" value="1"/>
</dbReference>
<gene>
    <name evidence="4" type="ORF">PV327_005604</name>
</gene>
<dbReference type="InterPro" id="IPR050327">
    <property type="entry name" value="Proton-linked_MCT"/>
</dbReference>
<dbReference type="FunFam" id="1.20.1250.20:FF:000398">
    <property type="entry name" value="Monocarboxylate transporter 14"/>
    <property type="match status" value="1"/>
</dbReference>
<dbReference type="SUPFAM" id="SSF103473">
    <property type="entry name" value="MFS general substrate transporter"/>
    <property type="match status" value="1"/>
</dbReference>
<organism evidence="4 5">
    <name type="scientific">Microctonus hyperodae</name>
    <name type="common">Parasitoid wasp</name>
    <dbReference type="NCBI Taxonomy" id="165561"/>
    <lineage>
        <taxon>Eukaryota</taxon>
        <taxon>Metazoa</taxon>
        <taxon>Ecdysozoa</taxon>
        <taxon>Arthropoda</taxon>
        <taxon>Hexapoda</taxon>
        <taxon>Insecta</taxon>
        <taxon>Pterygota</taxon>
        <taxon>Neoptera</taxon>
        <taxon>Endopterygota</taxon>
        <taxon>Hymenoptera</taxon>
        <taxon>Apocrita</taxon>
        <taxon>Ichneumonoidea</taxon>
        <taxon>Braconidae</taxon>
        <taxon>Euphorinae</taxon>
        <taxon>Microctonus</taxon>
    </lineage>
</organism>
<feature type="transmembrane region" description="Helical" evidence="2">
    <location>
        <begin position="415"/>
        <end position="434"/>
    </location>
</feature>
<dbReference type="CDD" id="cd17352">
    <property type="entry name" value="MFS_MCT_SLC16"/>
    <property type="match status" value="1"/>
</dbReference>
<keyword evidence="2" id="KW-1133">Transmembrane helix</keyword>
<reference evidence="4" key="2">
    <citation type="submission" date="2023-03" db="EMBL/GenBank/DDBJ databases">
        <authorList>
            <person name="Inwood S.N."/>
            <person name="Skelly J.G."/>
            <person name="Guhlin J."/>
            <person name="Harrop T.W.R."/>
            <person name="Goldson S.G."/>
            <person name="Dearden P.K."/>
        </authorList>
    </citation>
    <scope>NUCLEOTIDE SEQUENCE</scope>
    <source>
        <strain evidence="4">Lincoln</strain>
        <tissue evidence="4">Whole body</tissue>
    </source>
</reference>
<accession>A0AA39G205</accession>
<keyword evidence="5" id="KW-1185">Reference proteome</keyword>
<dbReference type="Pfam" id="PF07690">
    <property type="entry name" value="MFS_1"/>
    <property type="match status" value="2"/>
</dbReference>
<feature type="transmembrane region" description="Helical" evidence="2">
    <location>
        <begin position="69"/>
        <end position="93"/>
    </location>
</feature>
<comment type="caution">
    <text evidence="4">The sequence shown here is derived from an EMBL/GenBank/DDBJ whole genome shotgun (WGS) entry which is preliminary data.</text>
</comment>
<reference evidence="4" key="1">
    <citation type="journal article" date="2023" name="bioRxiv">
        <title>Scaffold-level genome assemblies of two parasitoid biocontrol wasps reveal the parthenogenesis mechanism and an associated novel virus.</title>
        <authorList>
            <person name="Inwood S."/>
            <person name="Skelly J."/>
            <person name="Guhlin J."/>
            <person name="Harrop T."/>
            <person name="Goldson S."/>
            <person name="Dearden P."/>
        </authorList>
    </citation>
    <scope>NUCLEOTIDE SEQUENCE</scope>
    <source>
        <strain evidence="4">Lincoln</strain>
        <tissue evidence="4">Whole body</tissue>
    </source>
</reference>
<dbReference type="GO" id="GO:0016020">
    <property type="term" value="C:membrane"/>
    <property type="evidence" value="ECO:0007669"/>
    <property type="project" value="UniProtKB-SubCell"/>
</dbReference>
<feature type="transmembrane region" description="Helical" evidence="2">
    <location>
        <begin position="99"/>
        <end position="118"/>
    </location>
</feature>
<feature type="transmembrane region" description="Helical" evidence="2">
    <location>
        <begin position="381"/>
        <end position="403"/>
    </location>
</feature>
<dbReference type="Gene3D" id="1.20.1250.20">
    <property type="entry name" value="MFS general substrate transporter like domains"/>
    <property type="match status" value="2"/>
</dbReference>
<feature type="transmembrane region" description="Helical" evidence="2">
    <location>
        <begin position="39"/>
        <end position="62"/>
    </location>
</feature>
<keyword evidence="2" id="KW-0472">Membrane</keyword>